<evidence type="ECO:0000256" key="1">
    <source>
        <dbReference type="ARBA" id="ARBA00023251"/>
    </source>
</evidence>
<dbReference type="Pfam" id="PF13523">
    <property type="entry name" value="Acetyltransf_8"/>
    <property type="match status" value="1"/>
</dbReference>
<dbReference type="InterPro" id="IPR000182">
    <property type="entry name" value="GNAT_dom"/>
</dbReference>
<dbReference type="InterPro" id="IPR016181">
    <property type="entry name" value="Acyl_CoA_acyltransferase"/>
</dbReference>
<dbReference type="Proteomes" id="UP000246352">
    <property type="component" value="Unassembled WGS sequence"/>
</dbReference>
<sequence>MIDAARISFRPVTRDDLPLLGRWMETAHWRQWWGEAETELGQIRDMVEGRDTTRPFLFLLDDRPAGYIQIWYVGDHLCEPFLTQAPWMRNVPADSVGVDLSIGEAADLSRGLGSAALGAFVRRLVAEGHDSIIIDPDAANARAVRAYEKAGFRPFLVSPDPGGNAAQATLIMTFAGNDAAPSHRTQA</sequence>
<keyword evidence="4" id="KW-1185">Reference proteome</keyword>
<dbReference type="RefSeq" id="WP_170132274.1">
    <property type="nucleotide sequence ID" value="NZ_QGTR01000003.1"/>
</dbReference>
<reference evidence="3 4" key="1">
    <citation type="submission" date="2018-05" db="EMBL/GenBank/DDBJ databases">
        <title>Genomic Encyclopedia of Type Strains, Phase IV (KMG-IV): sequencing the most valuable type-strain genomes for metagenomic binning, comparative biology and taxonomic classification.</title>
        <authorList>
            <person name="Goeker M."/>
        </authorList>
    </citation>
    <scope>NUCLEOTIDE SEQUENCE [LARGE SCALE GENOMIC DNA]</scope>
    <source>
        <strain evidence="3 4">DSM 16791</strain>
    </source>
</reference>
<keyword evidence="1" id="KW-0046">Antibiotic resistance</keyword>
<name>A0A317PLP2_9HYPH</name>
<keyword evidence="3" id="KW-0808">Transferase</keyword>
<evidence type="ECO:0000313" key="3">
    <source>
        <dbReference type="EMBL" id="PWW00535.1"/>
    </source>
</evidence>
<dbReference type="GO" id="GO:0046677">
    <property type="term" value="P:response to antibiotic"/>
    <property type="evidence" value="ECO:0007669"/>
    <property type="project" value="UniProtKB-KW"/>
</dbReference>
<evidence type="ECO:0000313" key="4">
    <source>
        <dbReference type="Proteomes" id="UP000246352"/>
    </source>
</evidence>
<dbReference type="PANTHER" id="PTHR31438">
    <property type="entry name" value="LYSINE N-ACYLTRANSFERASE C17G9.06C-RELATED"/>
    <property type="match status" value="1"/>
</dbReference>
<feature type="domain" description="N-acetyltransferase" evidence="2">
    <location>
        <begin position="7"/>
        <end position="177"/>
    </location>
</feature>
<dbReference type="EMBL" id="QGTR01000003">
    <property type="protein sequence ID" value="PWW00535.1"/>
    <property type="molecule type" value="Genomic_DNA"/>
</dbReference>
<dbReference type="AlphaFoldDB" id="A0A317PLP2"/>
<accession>A0A317PLP2</accession>
<dbReference type="Gene3D" id="3.40.630.30">
    <property type="match status" value="1"/>
</dbReference>
<gene>
    <name evidence="3" type="ORF">DFR52_103742</name>
</gene>
<comment type="caution">
    <text evidence="3">The sequence shown here is derived from an EMBL/GenBank/DDBJ whole genome shotgun (WGS) entry which is preliminary data.</text>
</comment>
<dbReference type="GO" id="GO:0016410">
    <property type="term" value="F:N-acyltransferase activity"/>
    <property type="evidence" value="ECO:0007669"/>
    <property type="project" value="TreeGrafter"/>
</dbReference>
<dbReference type="PANTHER" id="PTHR31438:SF1">
    <property type="entry name" value="LYSINE N-ACYLTRANSFERASE C17G9.06C-RELATED"/>
    <property type="match status" value="1"/>
</dbReference>
<dbReference type="SUPFAM" id="SSF55729">
    <property type="entry name" value="Acyl-CoA N-acyltransferases (Nat)"/>
    <property type="match status" value="1"/>
</dbReference>
<protein>
    <submittedName>
        <fullName evidence="3">Aminoglycoside 6'-N-acetyltransferase</fullName>
    </submittedName>
</protein>
<dbReference type="PROSITE" id="PS51186">
    <property type="entry name" value="GNAT"/>
    <property type="match status" value="1"/>
</dbReference>
<organism evidence="3 4">
    <name type="scientific">Hoeflea marina</name>
    <dbReference type="NCBI Taxonomy" id="274592"/>
    <lineage>
        <taxon>Bacteria</taxon>
        <taxon>Pseudomonadati</taxon>
        <taxon>Pseudomonadota</taxon>
        <taxon>Alphaproteobacteria</taxon>
        <taxon>Hyphomicrobiales</taxon>
        <taxon>Rhizobiaceae</taxon>
        <taxon>Hoeflea</taxon>
    </lineage>
</organism>
<evidence type="ECO:0000259" key="2">
    <source>
        <dbReference type="PROSITE" id="PS51186"/>
    </source>
</evidence>
<proteinExistence type="predicted"/>